<dbReference type="OrthoDB" id="5402191at2"/>
<accession>A0A844Y961</accession>
<dbReference type="EMBL" id="WTYD01000001">
    <property type="protein sequence ID" value="MXO53522.1"/>
    <property type="molecule type" value="Genomic_DNA"/>
</dbReference>
<gene>
    <name evidence="1" type="ORF">GRI47_05795</name>
</gene>
<evidence type="ECO:0008006" key="3">
    <source>
        <dbReference type="Google" id="ProtNLM"/>
    </source>
</evidence>
<keyword evidence="2" id="KW-1185">Reference proteome</keyword>
<name>A0A844Y961_9SPHN</name>
<proteinExistence type="predicted"/>
<organism evidence="1 2">
    <name type="scientific">Qipengyuania pelagi</name>
    <dbReference type="NCBI Taxonomy" id="994320"/>
    <lineage>
        <taxon>Bacteria</taxon>
        <taxon>Pseudomonadati</taxon>
        <taxon>Pseudomonadota</taxon>
        <taxon>Alphaproteobacteria</taxon>
        <taxon>Sphingomonadales</taxon>
        <taxon>Erythrobacteraceae</taxon>
        <taxon>Qipengyuania</taxon>
    </lineage>
</organism>
<reference evidence="1 2" key="1">
    <citation type="submission" date="2019-12" db="EMBL/GenBank/DDBJ databases">
        <title>Genomic-based taxomic classification of the family Erythrobacteraceae.</title>
        <authorList>
            <person name="Xu L."/>
        </authorList>
    </citation>
    <scope>NUCLEOTIDE SEQUENCE [LARGE SCALE GENOMIC DNA]</scope>
    <source>
        <strain evidence="1 2">JCM 17468</strain>
    </source>
</reference>
<protein>
    <recommendedName>
        <fullName evidence="3">Lipoprotein</fullName>
    </recommendedName>
</protein>
<dbReference type="AlphaFoldDB" id="A0A844Y961"/>
<evidence type="ECO:0000313" key="2">
    <source>
        <dbReference type="Proteomes" id="UP000430272"/>
    </source>
</evidence>
<sequence>MSSAILLAACSSGPVQEQADAGAVPIECAVGPGSELAPDCLVEANGEALVIRHPDGSFRRLIRDGDSLSSADGAGEPVMAREGETVEFTVDGDRYRWRAGQLDGR</sequence>
<evidence type="ECO:0000313" key="1">
    <source>
        <dbReference type="EMBL" id="MXO53522.1"/>
    </source>
</evidence>
<dbReference type="Proteomes" id="UP000430272">
    <property type="component" value="Unassembled WGS sequence"/>
</dbReference>
<comment type="caution">
    <text evidence="1">The sequence shown here is derived from an EMBL/GenBank/DDBJ whole genome shotgun (WGS) entry which is preliminary data.</text>
</comment>